<dbReference type="InterPro" id="IPR051052">
    <property type="entry name" value="Diverse_substrate_MTase"/>
</dbReference>
<gene>
    <name evidence="5" type="ORF">ABT58_05145</name>
</gene>
<comment type="caution">
    <text evidence="5">The sequence shown here is derived from an EMBL/GenBank/DDBJ whole genome shotgun (WGS) entry which is preliminary data.</text>
</comment>
<keyword evidence="3" id="KW-0808">Transferase</keyword>
<dbReference type="GO" id="GO:0008757">
    <property type="term" value="F:S-adenosylmethionine-dependent methyltransferase activity"/>
    <property type="evidence" value="ECO:0007669"/>
    <property type="project" value="InterPro"/>
</dbReference>
<dbReference type="CDD" id="cd02440">
    <property type="entry name" value="AdoMet_MTases"/>
    <property type="match status" value="1"/>
</dbReference>
<evidence type="ECO:0000313" key="5">
    <source>
        <dbReference type="EMBL" id="KLV01810.1"/>
    </source>
</evidence>
<comment type="similarity">
    <text evidence="1">Belongs to the methyltransferase superfamily.</text>
</comment>
<protein>
    <recommendedName>
        <fullName evidence="4">Methyltransferase type 11 domain-containing protein</fullName>
    </recommendedName>
</protein>
<dbReference type="InterPro" id="IPR029063">
    <property type="entry name" value="SAM-dependent_MTases_sf"/>
</dbReference>
<evidence type="ECO:0000256" key="2">
    <source>
        <dbReference type="ARBA" id="ARBA00022603"/>
    </source>
</evidence>
<keyword evidence="6" id="KW-1185">Reference proteome</keyword>
<dbReference type="Gene3D" id="3.40.50.150">
    <property type="entry name" value="Vaccinia Virus protein VP39"/>
    <property type="match status" value="1"/>
</dbReference>
<dbReference type="Pfam" id="PF08241">
    <property type="entry name" value="Methyltransf_11"/>
    <property type="match status" value="1"/>
</dbReference>
<dbReference type="PANTHER" id="PTHR44942">
    <property type="entry name" value="METHYLTRANSF_11 DOMAIN-CONTAINING PROTEIN"/>
    <property type="match status" value="1"/>
</dbReference>
<sequence length="259" mass="28083">MSDQYNQAVSTHYAAYRPPLHQRILSTALPAETFFHCGVDIGCGTGVSTNALHPYCYHVHGIEPSEAMLDQATPLSNMHYHLGTGEAIPLPDGSVDVVTFAGSLCYAKSPQLVKELVRVCSPKASIVVYDFEVLLNDVMASLGVDLPSSKIPSACNASTYDHAINFHGESALDEQCVHHEHVAFSVSAEQLAHVLFSSSKRYALLVEQFANADDIDAFTQVVKTLEQQSTTHSLQAGIYYSVYGIKQTATHIATTHTGD</sequence>
<evidence type="ECO:0000313" key="6">
    <source>
        <dbReference type="Proteomes" id="UP000036426"/>
    </source>
</evidence>
<dbReference type="OrthoDB" id="9797252at2"/>
<dbReference type="PATRIC" id="fig|754436.4.peg.1093"/>
<evidence type="ECO:0000256" key="3">
    <source>
        <dbReference type="ARBA" id="ARBA00022679"/>
    </source>
</evidence>
<dbReference type="PANTHER" id="PTHR44942:SF4">
    <property type="entry name" value="METHYLTRANSFERASE TYPE 11 DOMAIN-CONTAINING PROTEIN"/>
    <property type="match status" value="1"/>
</dbReference>
<feature type="domain" description="Methyltransferase type 11" evidence="4">
    <location>
        <begin position="39"/>
        <end position="127"/>
    </location>
</feature>
<dbReference type="Proteomes" id="UP000036426">
    <property type="component" value="Unassembled WGS sequence"/>
</dbReference>
<dbReference type="SUPFAM" id="SSF53335">
    <property type="entry name" value="S-adenosyl-L-methionine-dependent methyltransferases"/>
    <property type="match status" value="1"/>
</dbReference>
<proteinExistence type="inferred from homology"/>
<dbReference type="AlphaFoldDB" id="A0A0J1GPX7"/>
<evidence type="ECO:0000256" key="1">
    <source>
        <dbReference type="ARBA" id="ARBA00008361"/>
    </source>
</evidence>
<dbReference type="EMBL" id="LDOV01000010">
    <property type="protein sequence ID" value="KLV01810.1"/>
    <property type="molecule type" value="Genomic_DNA"/>
</dbReference>
<dbReference type="RefSeq" id="WP_047873263.1">
    <property type="nucleotide sequence ID" value="NZ_BMYC01000001.1"/>
</dbReference>
<accession>A0A0J1GPX7</accession>
<name>A0A0J1GPX7_9GAMM</name>
<dbReference type="InterPro" id="IPR013216">
    <property type="entry name" value="Methyltransf_11"/>
</dbReference>
<keyword evidence="2" id="KW-0489">Methyltransferase</keyword>
<organism evidence="5 6">
    <name type="scientific">Photobacterium aphoticum</name>
    <dbReference type="NCBI Taxonomy" id="754436"/>
    <lineage>
        <taxon>Bacteria</taxon>
        <taxon>Pseudomonadati</taxon>
        <taxon>Pseudomonadota</taxon>
        <taxon>Gammaproteobacteria</taxon>
        <taxon>Vibrionales</taxon>
        <taxon>Vibrionaceae</taxon>
        <taxon>Photobacterium</taxon>
    </lineage>
</organism>
<evidence type="ECO:0000259" key="4">
    <source>
        <dbReference type="Pfam" id="PF08241"/>
    </source>
</evidence>
<reference evidence="5 6" key="1">
    <citation type="submission" date="2015-05" db="EMBL/GenBank/DDBJ databases">
        <title>Photobacterium galathea sp. nov.</title>
        <authorList>
            <person name="Machado H."/>
            <person name="Gram L."/>
        </authorList>
    </citation>
    <scope>NUCLEOTIDE SEQUENCE [LARGE SCALE GENOMIC DNA]</scope>
    <source>
        <strain evidence="5 6">DSM 25995</strain>
    </source>
</reference>
<dbReference type="GO" id="GO:0032259">
    <property type="term" value="P:methylation"/>
    <property type="evidence" value="ECO:0007669"/>
    <property type="project" value="UniProtKB-KW"/>
</dbReference>